<feature type="domain" description="DSBA-like thioredoxin" evidence="1">
    <location>
        <begin position="6"/>
        <end position="213"/>
    </location>
</feature>
<comment type="caution">
    <text evidence="2">The sequence shown here is derived from an EMBL/GenBank/DDBJ whole genome shotgun (WGS) entry which is preliminary data.</text>
</comment>
<sequence>MTNFNIKIVSDTVCPWCYIGKRRLDRAIELYRKTVPGGRDDTFTISWHPFYLDPTAPKAGVPLRERLSEKFGPSAWPAIVQRLTQVGREEGIAFRFDSRTGNTRDSHRLVQLGRTKGGAEGQGRVVAALFRLYFEQGGDITSHESLLAAAEAAGLDRGEARAWLDDDSRGGPEVDREVDEAYAQGIHGVPNFTINDKYQINGAQDPQAFLEQFAKVKAGEKPKEAEGPVCAPGGENC</sequence>
<dbReference type="CDD" id="cd03024">
    <property type="entry name" value="DsbA_FrnE"/>
    <property type="match status" value="1"/>
</dbReference>
<organism evidence="2 3">
    <name type="scientific">Diatrype stigma</name>
    <dbReference type="NCBI Taxonomy" id="117547"/>
    <lineage>
        <taxon>Eukaryota</taxon>
        <taxon>Fungi</taxon>
        <taxon>Dikarya</taxon>
        <taxon>Ascomycota</taxon>
        <taxon>Pezizomycotina</taxon>
        <taxon>Sordariomycetes</taxon>
        <taxon>Xylariomycetidae</taxon>
        <taxon>Xylariales</taxon>
        <taxon>Diatrypaceae</taxon>
        <taxon>Diatrype</taxon>
    </lineage>
</organism>
<gene>
    <name evidence="2" type="ORF">SLS62_004668</name>
</gene>
<dbReference type="SUPFAM" id="SSF52833">
    <property type="entry name" value="Thioredoxin-like"/>
    <property type="match status" value="1"/>
</dbReference>
<dbReference type="EMBL" id="JAKJXP020000029">
    <property type="protein sequence ID" value="KAK7753378.1"/>
    <property type="molecule type" value="Genomic_DNA"/>
</dbReference>
<dbReference type="PANTHER" id="PTHR13887:SF41">
    <property type="entry name" value="THIOREDOXIN SUPERFAMILY PROTEIN"/>
    <property type="match status" value="1"/>
</dbReference>
<evidence type="ECO:0000259" key="1">
    <source>
        <dbReference type="Pfam" id="PF01323"/>
    </source>
</evidence>
<dbReference type="Proteomes" id="UP001320420">
    <property type="component" value="Unassembled WGS sequence"/>
</dbReference>
<proteinExistence type="predicted"/>
<dbReference type="Gene3D" id="3.40.30.10">
    <property type="entry name" value="Glutaredoxin"/>
    <property type="match status" value="1"/>
</dbReference>
<evidence type="ECO:0000313" key="2">
    <source>
        <dbReference type="EMBL" id="KAK7753378.1"/>
    </source>
</evidence>
<protein>
    <recommendedName>
        <fullName evidence="1">DSBA-like thioredoxin domain-containing protein</fullName>
    </recommendedName>
</protein>
<reference evidence="2 3" key="1">
    <citation type="submission" date="2024-02" db="EMBL/GenBank/DDBJ databases">
        <title>De novo assembly and annotation of 12 fungi associated with fruit tree decline syndrome in Ontario, Canada.</title>
        <authorList>
            <person name="Sulman M."/>
            <person name="Ellouze W."/>
            <person name="Ilyukhin E."/>
        </authorList>
    </citation>
    <scope>NUCLEOTIDE SEQUENCE [LARGE SCALE GENOMIC DNA]</scope>
    <source>
        <strain evidence="2 3">M11/M66-122</strain>
    </source>
</reference>
<dbReference type="GO" id="GO:0016491">
    <property type="term" value="F:oxidoreductase activity"/>
    <property type="evidence" value="ECO:0007669"/>
    <property type="project" value="InterPro"/>
</dbReference>
<evidence type="ECO:0000313" key="3">
    <source>
        <dbReference type="Proteomes" id="UP001320420"/>
    </source>
</evidence>
<dbReference type="InterPro" id="IPR001853">
    <property type="entry name" value="DSBA-like_thioredoxin_dom"/>
</dbReference>
<accession>A0AAN9YP33</accession>
<dbReference type="Pfam" id="PF01323">
    <property type="entry name" value="DSBA"/>
    <property type="match status" value="1"/>
</dbReference>
<name>A0AAN9YP33_9PEZI</name>
<keyword evidence="3" id="KW-1185">Reference proteome</keyword>
<dbReference type="InterPro" id="IPR036249">
    <property type="entry name" value="Thioredoxin-like_sf"/>
</dbReference>
<dbReference type="PANTHER" id="PTHR13887">
    <property type="entry name" value="GLUTATHIONE S-TRANSFERASE KAPPA"/>
    <property type="match status" value="1"/>
</dbReference>
<dbReference type="AlphaFoldDB" id="A0AAN9YP33"/>